<comment type="caution">
    <text evidence="1">The sequence shown here is derived from an EMBL/GenBank/DDBJ whole genome shotgun (WGS) entry which is preliminary data.</text>
</comment>
<dbReference type="AlphaFoldDB" id="A0A5R9EC37"/>
<dbReference type="InterPro" id="IPR012349">
    <property type="entry name" value="Split_barrel_FMN-bd"/>
</dbReference>
<evidence type="ECO:0000313" key="2">
    <source>
        <dbReference type="Proteomes" id="UP000305921"/>
    </source>
</evidence>
<dbReference type="GO" id="GO:0016491">
    <property type="term" value="F:oxidoreductase activity"/>
    <property type="evidence" value="ECO:0007669"/>
    <property type="project" value="InterPro"/>
</dbReference>
<sequence length="253" mass="27763">MSAAVSRRAWLTPRCVRRCDRLRAGVRHHHGPPLDLAYAKLTLPKHFGRVSLHNRQLTAARAAAGTGGCLVDHSNPPPQRPAPPTGWKRLAARLPVHLFRIGLGPLFGRRLLLLIHTGRLSGASRTVVLEVVDHTRAPRSWTVASGYGPSAQWYRNLRRTPQATVQVGRRYHAVNARFLSAEDGATVMARYAEDHPRTAARLCAYLGLPTDGTAAGYRRAGELIPFVRLECAPACHGPRAATSRRQADDPTAR</sequence>
<evidence type="ECO:0000313" key="1">
    <source>
        <dbReference type="EMBL" id="TLQ47538.1"/>
    </source>
</evidence>
<dbReference type="EMBL" id="VAWE01000001">
    <property type="protein sequence ID" value="TLQ47538.1"/>
    <property type="molecule type" value="Genomic_DNA"/>
</dbReference>
<name>A0A5R9EC37_9ACTN</name>
<organism evidence="1 2">
    <name type="scientific">Streptomyces marianii</name>
    <dbReference type="NCBI Taxonomy" id="1817406"/>
    <lineage>
        <taxon>Bacteria</taxon>
        <taxon>Bacillati</taxon>
        <taxon>Actinomycetota</taxon>
        <taxon>Actinomycetes</taxon>
        <taxon>Kitasatosporales</taxon>
        <taxon>Streptomycetaceae</taxon>
        <taxon>Streptomyces</taxon>
    </lineage>
</organism>
<dbReference type="Gene3D" id="2.30.110.10">
    <property type="entry name" value="Electron Transport, Fmn-binding Protein, Chain A"/>
    <property type="match status" value="1"/>
</dbReference>
<proteinExistence type="predicted"/>
<gene>
    <name evidence="1" type="ORF">FEF34_35435</name>
</gene>
<accession>A0A5R9EC37</accession>
<reference evidence="1 2" key="1">
    <citation type="submission" date="2019-05" db="EMBL/GenBank/DDBJ databases">
        <title>Streptomyces marianii sp. nov., a novel marine actinomycete from southern coast of India.</title>
        <authorList>
            <person name="Iniyan A.M."/>
            <person name="Wink J."/>
            <person name="Ramprasad E."/>
            <person name="Ramana C.V."/>
            <person name="Bunk B."/>
            <person name="Sproer C."/>
            <person name="Joseph F.-J.R.S."/>
            <person name="Vincent S.G.P."/>
        </authorList>
    </citation>
    <scope>NUCLEOTIDE SEQUENCE [LARGE SCALE GENOMIC DNA]</scope>
    <source>
        <strain evidence="1 2">ICN19</strain>
    </source>
</reference>
<dbReference type="Pfam" id="PF04075">
    <property type="entry name" value="F420H2_quin_red"/>
    <property type="match status" value="1"/>
</dbReference>
<dbReference type="Proteomes" id="UP000305921">
    <property type="component" value="Unassembled WGS sequence"/>
</dbReference>
<protein>
    <submittedName>
        <fullName evidence="1">Nitroreductase family deazaflavin-dependent oxidoreductase</fullName>
    </submittedName>
</protein>
<dbReference type="OrthoDB" id="163266at2"/>
<dbReference type="InterPro" id="IPR004378">
    <property type="entry name" value="F420H2_quin_Rdtase"/>
</dbReference>
<dbReference type="NCBIfam" id="TIGR00026">
    <property type="entry name" value="hi_GC_TIGR00026"/>
    <property type="match status" value="1"/>
</dbReference>
<keyword evidence="2" id="KW-1185">Reference proteome</keyword>